<feature type="coiled-coil region" evidence="1">
    <location>
        <begin position="51"/>
        <end position="78"/>
    </location>
</feature>
<organism evidence="2 3">
    <name type="scientific">Marasmiellus scandens</name>
    <dbReference type="NCBI Taxonomy" id="2682957"/>
    <lineage>
        <taxon>Eukaryota</taxon>
        <taxon>Fungi</taxon>
        <taxon>Dikarya</taxon>
        <taxon>Basidiomycota</taxon>
        <taxon>Agaricomycotina</taxon>
        <taxon>Agaricomycetes</taxon>
        <taxon>Agaricomycetidae</taxon>
        <taxon>Agaricales</taxon>
        <taxon>Marasmiineae</taxon>
        <taxon>Omphalotaceae</taxon>
        <taxon>Marasmiellus</taxon>
    </lineage>
</organism>
<dbReference type="EMBL" id="JBANRG010000148">
    <property type="protein sequence ID" value="KAK7433610.1"/>
    <property type="molecule type" value="Genomic_DNA"/>
</dbReference>
<comment type="caution">
    <text evidence="2">The sequence shown here is derived from an EMBL/GenBank/DDBJ whole genome shotgun (WGS) entry which is preliminary data.</text>
</comment>
<proteinExistence type="predicted"/>
<protein>
    <submittedName>
        <fullName evidence="2">Uncharacterized protein</fullName>
    </submittedName>
</protein>
<keyword evidence="3" id="KW-1185">Reference proteome</keyword>
<evidence type="ECO:0000313" key="2">
    <source>
        <dbReference type="EMBL" id="KAK7433610.1"/>
    </source>
</evidence>
<name>A0ABR1IIJ3_9AGAR</name>
<accession>A0ABR1IIJ3</accession>
<evidence type="ECO:0000256" key="1">
    <source>
        <dbReference type="SAM" id="Coils"/>
    </source>
</evidence>
<evidence type="ECO:0000313" key="3">
    <source>
        <dbReference type="Proteomes" id="UP001498398"/>
    </source>
</evidence>
<reference evidence="2 3" key="1">
    <citation type="submission" date="2024-01" db="EMBL/GenBank/DDBJ databases">
        <title>A draft genome for the cacao thread blight pathogen Marasmiellus scandens.</title>
        <authorList>
            <person name="Baruah I.K."/>
            <person name="Leung J."/>
            <person name="Bukari Y."/>
            <person name="Amoako-Attah I."/>
            <person name="Meinhardt L.W."/>
            <person name="Bailey B.A."/>
            <person name="Cohen S.P."/>
        </authorList>
    </citation>
    <scope>NUCLEOTIDE SEQUENCE [LARGE SCALE GENOMIC DNA]</scope>
    <source>
        <strain evidence="2 3">GH-19</strain>
    </source>
</reference>
<gene>
    <name evidence="2" type="ORF">VKT23_020687</name>
</gene>
<sequence>MGSAEAKLLEFPNPEMHDRQIKEFHALLHADLVLDRLRDIKSVFEEQLLKNAVLKRQVIDLQRENAALQAELEKWRQFREEAIDMANKTLEIIDCVAEPESIPQRQRKTRNVNGKIEIFRDGAWK</sequence>
<dbReference type="Proteomes" id="UP001498398">
    <property type="component" value="Unassembled WGS sequence"/>
</dbReference>
<keyword evidence="1" id="KW-0175">Coiled coil</keyword>